<comment type="similarity">
    <text evidence="3">Belongs to the CSN3 family.</text>
</comment>
<dbReference type="SMR" id="A0A7I8WTX5"/>
<dbReference type="Pfam" id="PF08695">
    <property type="entry name" value="Coa1"/>
    <property type="match status" value="1"/>
</dbReference>
<comment type="caution">
    <text evidence="9">The sequence shown here is derived from an EMBL/GenBank/DDBJ whole genome shotgun (WGS) entry which is preliminary data.</text>
</comment>
<protein>
    <recommendedName>
        <fullName evidence="4">COP9 signalosome complex subunit 3</fullName>
    </recommendedName>
</protein>
<proteinExistence type="inferred from homology"/>
<reference evidence="9" key="1">
    <citation type="submission" date="2020-09" db="EMBL/GenBank/DDBJ databases">
        <authorList>
            <person name="Kikuchi T."/>
        </authorList>
    </citation>
    <scope>NUCLEOTIDE SEQUENCE</scope>
    <source>
        <strain evidence="9">Ka4C1</strain>
    </source>
</reference>
<gene>
    <name evidence="9" type="ORF">BXYJ_LOCUS9404</name>
</gene>
<comment type="subcellular location">
    <subcellularLocation>
        <location evidence="2">Cytoplasm</location>
    </subcellularLocation>
    <subcellularLocation>
        <location evidence="1">Nucleus</location>
    </subcellularLocation>
</comment>
<dbReference type="GO" id="GO:0008180">
    <property type="term" value="C:COP9 signalosome"/>
    <property type="evidence" value="ECO:0007669"/>
    <property type="project" value="UniProtKB-KW"/>
</dbReference>
<dbReference type="AlphaFoldDB" id="A0A7I8WTX5"/>
<dbReference type="Pfam" id="PF22788">
    <property type="entry name" value="COP9_hel_rpt"/>
    <property type="match status" value="1"/>
</dbReference>
<dbReference type="GO" id="GO:0006511">
    <property type="term" value="P:ubiquitin-dependent protein catabolic process"/>
    <property type="evidence" value="ECO:0007669"/>
    <property type="project" value="TreeGrafter"/>
</dbReference>
<keyword evidence="6" id="KW-0736">Signalosome</keyword>
<evidence type="ECO:0000313" key="10">
    <source>
        <dbReference type="Proteomes" id="UP000659654"/>
    </source>
</evidence>
<organism evidence="9 10">
    <name type="scientific">Bursaphelenchus xylophilus</name>
    <name type="common">Pinewood nematode worm</name>
    <name type="synonym">Aphelenchoides xylophilus</name>
    <dbReference type="NCBI Taxonomy" id="6326"/>
    <lineage>
        <taxon>Eukaryota</taxon>
        <taxon>Metazoa</taxon>
        <taxon>Ecdysozoa</taxon>
        <taxon>Nematoda</taxon>
        <taxon>Chromadorea</taxon>
        <taxon>Rhabditida</taxon>
        <taxon>Tylenchina</taxon>
        <taxon>Tylenchomorpha</taxon>
        <taxon>Aphelenchoidea</taxon>
        <taxon>Aphelenchoididae</taxon>
        <taxon>Bursaphelenchus</taxon>
    </lineage>
</organism>
<evidence type="ECO:0000256" key="2">
    <source>
        <dbReference type="ARBA" id="ARBA00004496"/>
    </source>
</evidence>
<dbReference type="EMBL" id="CAJFDI010000004">
    <property type="protein sequence ID" value="CAD5226859.1"/>
    <property type="molecule type" value="Genomic_DNA"/>
</dbReference>
<dbReference type="OrthoDB" id="29061at2759"/>
<evidence type="ECO:0000256" key="7">
    <source>
        <dbReference type="ARBA" id="ARBA00023242"/>
    </source>
</evidence>
<evidence type="ECO:0000256" key="5">
    <source>
        <dbReference type="ARBA" id="ARBA00022490"/>
    </source>
</evidence>
<keyword evidence="10" id="KW-1185">Reference proteome</keyword>
<dbReference type="PROSITE" id="PS50250">
    <property type="entry name" value="PCI"/>
    <property type="match status" value="1"/>
</dbReference>
<dbReference type="PANTHER" id="PTHR10758:SF1">
    <property type="entry name" value="COP9 SIGNALOSOME COMPLEX SUBUNIT 3"/>
    <property type="match status" value="1"/>
</dbReference>
<dbReference type="Proteomes" id="UP000582659">
    <property type="component" value="Unassembled WGS sequence"/>
</dbReference>
<evidence type="ECO:0000313" key="9">
    <source>
        <dbReference type="EMBL" id="CAD5226859.1"/>
    </source>
</evidence>
<evidence type="ECO:0000256" key="4">
    <source>
        <dbReference type="ARBA" id="ARBA00014878"/>
    </source>
</evidence>
<dbReference type="EMBL" id="CAJFCV020000004">
    <property type="protein sequence ID" value="CAG9116396.1"/>
    <property type="molecule type" value="Genomic_DNA"/>
</dbReference>
<dbReference type="Proteomes" id="UP000659654">
    <property type="component" value="Unassembled WGS sequence"/>
</dbReference>
<evidence type="ECO:0000259" key="8">
    <source>
        <dbReference type="PROSITE" id="PS50250"/>
    </source>
</evidence>
<accession>A0A7I8WTX5</accession>
<feature type="domain" description="PCI" evidence="8">
    <location>
        <begin position="203"/>
        <end position="379"/>
    </location>
</feature>
<dbReference type="GO" id="GO:0005737">
    <property type="term" value="C:cytoplasm"/>
    <property type="evidence" value="ECO:0007669"/>
    <property type="project" value="UniProtKB-SubCell"/>
</dbReference>
<dbReference type="InterPro" id="IPR055089">
    <property type="entry name" value="COP9_N"/>
</dbReference>
<dbReference type="InterPro" id="IPR014807">
    <property type="entry name" value="Coa1"/>
</dbReference>
<evidence type="ECO:0000256" key="3">
    <source>
        <dbReference type="ARBA" id="ARBA00007084"/>
    </source>
</evidence>
<evidence type="ECO:0000256" key="6">
    <source>
        <dbReference type="ARBA" id="ARBA00022790"/>
    </source>
</evidence>
<dbReference type="InterPro" id="IPR050756">
    <property type="entry name" value="CSN3"/>
</dbReference>
<name>A0A7I8WTX5_BURXY</name>
<evidence type="ECO:0000256" key="1">
    <source>
        <dbReference type="ARBA" id="ARBA00004123"/>
    </source>
</evidence>
<keyword evidence="5" id="KW-0963">Cytoplasm</keyword>
<dbReference type="InterPro" id="IPR000717">
    <property type="entry name" value="PCI_dom"/>
</dbReference>
<dbReference type="PANTHER" id="PTHR10758">
    <property type="entry name" value="26S PROTEASOME NON-ATPASE REGULATORY SUBUNIT 3/COP9 SIGNALOSOME COMPLEX SUBUNIT 3"/>
    <property type="match status" value="1"/>
</dbReference>
<keyword evidence="7" id="KW-0539">Nucleus</keyword>
<sequence>MVNALQSFMAAANQYGSHPLKEVVEALKKATPTLNKVSYADIDKFVDVLIGKNNGVGACFLLHGKIKRGSEAVADYLQLLTQSKKVIDLINDSEIEYVYEKFSQTFTDLALLYVDNKIPLHGIKILKFAIQKLTRGVNGTITNLHPALLGLCLAANRFDPALEYLNLDAEAIFLNAINGPVLDSQSILLFFYYGGMIYIALEMWEEASFYLQTCVCLPAVSASAIMVEALKKLILVNCILDKNEALPSYRSAALQRASQFKCTTYHAVAASYNEICTKKDLSKIKRKFSLIFNKDGDQLRTDKNTGLVRKVQDHSIFVRTNQLSQVFTRLKLSDVRAYLEFKDEVADPEILVQSLIQKSLINGQIDQRTESVIFAESAKVDIDANQLESAMKNCVELSEVLYKCHQEMNLHPIYLQKSGKKGGASGSNQFAGNMMMEDEGVVAPSKSVQNKVRSSPHYKQAFEIISNHDRLLDELGKPIQIGTVDLADRRRNYIDEKISEFRVPVSGPLSSGYINIMAHRQDKDDEFKVSQLLFEGLDGEFLLYKK</sequence>